<dbReference type="EMBL" id="CP000251">
    <property type="protein sequence ID" value="ABC82275.1"/>
    <property type="molecule type" value="Genomic_DNA"/>
</dbReference>
<gene>
    <name evidence="2" type="ordered locus">Adeh_2505</name>
</gene>
<dbReference type="InterPro" id="IPR045711">
    <property type="entry name" value="GH123-like_N"/>
</dbReference>
<evidence type="ECO:0000313" key="2">
    <source>
        <dbReference type="EMBL" id="ABC82275.1"/>
    </source>
</evidence>
<feature type="domain" description="Glycoside hydrolase 123-like N-terminal" evidence="1">
    <location>
        <begin position="149"/>
        <end position="198"/>
    </location>
</feature>
<dbReference type="HOGENOM" id="CLU_026146_0_0_7"/>
<organism evidence="2 3">
    <name type="scientific">Anaeromyxobacter dehalogenans (strain 2CP-C)</name>
    <dbReference type="NCBI Taxonomy" id="290397"/>
    <lineage>
        <taxon>Bacteria</taxon>
        <taxon>Pseudomonadati</taxon>
        <taxon>Myxococcota</taxon>
        <taxon>Myxococcia</taxon>
        <taxon>Myxococcales</taxon>
        <taxon>Cystobacterineae</taxon>
        <taxon>Anaeromyxobacteraceae</taxon>
        <taxon>Anaeromyxobacter</taxon>
    </lineage>
</organism>
<dbReference type="AlphaFoldDB" id="Q2IKU5"/>
<evidence type="ECO:0000313" key="3">
    <source>
        <dbReference type="Proteomes" id="UP000001935"/>
    </source>
</evidence>
<accession>Q2IKU5</accession>
<dbReference type="Pfam" id="PF19543">
    <property type="entry name" value="GH123_N"/>
    <property type="match status" value="1"/>
</dbReference>
<name>Q2IKU5_ANADE</name>
<sequence length="564" mass="60219">MRADPGDHLRGVTAPALLLALLALARPGPVPRAPAEPALEWAVASGLDKLRPADPLPAARAVDLVAARGECESAQVAVRPRGAALALGAEAAPLSPEARRRGRRIPVALYRVATVRLARPSGPDGAAGEWPDPLVPVRDAWFREARRAFPVEVAAGRLQAIWVEVCVPHDAAPGAYAGVVRLSAGGRRLAEVPVRLRVWPFAIPRTGTFAAPFGLSTRLGTRALGVPDDPEVARALAAAALRHRVTPFTLSADPPDGTCTAGRCALDWSRYDAEVGPVLDGTLVPGVRGAFAEVRIAGRVWDGPEADLAATLRAWRAHFEARGWADRLWLYTLDEPRPEQLPELARRARLARAAGIRVFATTLPQPALDGLVDAYAPVLNALPEGRAPPRVAFSYASCMSHGCAELPGGGPLRAEMLRTFAGWPGYEIDRPGAAARAVAWLGWRRGLSGELYYDMLQAWRGDPWTDVRAFAGNGDGTLLYPGRPAELGGTRPFPVESIRLKIVRDALEDVELLRLAAAAGLGGLAAATAEGLVPAPRGWERDPARWLAARRRLGDALARRLATR</sequence>
<protein>
    <recommendedName>
        <fullName evidence="1">Glycoside hydrolase 123-like N-terminal domain-containing protein</fullName>
    </recommendedName>
</protein>
<dbReference type="STRING" id="290397.Adeh_2505"/>
<dbReference type="Proteomes" id="UP000001935">
    <property type="component" value="Chromosome"/>
</dbReference>
<proteinExistence type="predicted"/>
<dbReference type="OrthoDB" id="177619at2"/>
<evidence type="ECO:0000259" key="1">
    <source>
        <dbReference type="Pfam" id="PF19543"/>
    </source>
</evidence>
<dbReference type="KEGG" id="ade:Adeh_2505"/>
<dbReference type="eggNOG" id="COG1572">
    <property type="taxonomic scope" value="Bacteria"/>
</dbReference>
<reference evidence="2 3" key="1">
    <citation type="submission" date="2006-01" db="EMBL/GenBank/DDBJ databases">
        <title>Complete sequence of Anaeromyxobacter dehalogenans 2CP-C.</title>
        <authorList>
            <consortium name="US DOE Joint Genome Institute"/>
            <person name="Copeland A."/>
            <person name="Lucas S."/>
            <person name="Lapidus A."/>
            <person name="Barry K."/>
            <person name="Detter J.C."/>
            <person name="Glavina T."/>
            <person name="Hammon N."/>
            <person name="Israni S."/>
            <person name="Pitluck S."/>
            <person name="Brettin T."/>
            <person name="Bruce D."/>
            <person name="Han C."/>
            <person name="Tapia R."/>
            <person name="Gilna P."/>
            <person name="Kiss H."/>
            <person name="Schmutz J."/>
            <person name="Larimer F."/>
            <person name="Land M."/>
            <person name="Kyrpides N."/>
            <person name="Anderson I."/>
            <person name="Sanford R.A."/>
            <person name="Ritalahti K.M."/>
            <person name="Thomas H.S."/>
            <person name="Kirby J.R."/>
            <person name="Zhulin I.B."/>
            <person name="Loeffler F.E."/>
            <person name="Richardson P."/>
        </authorList>
    </citation>
    <scope>NUCLEOTIDE SEQUENCE [LARGE SCALE GENOMIC DNA]</scope>
    <source>
        <strain evidence="2 3">2CP-C</strain>
    </source>
</reference>